<evidence type="ECO:0000313" key="1">
    <source>
        <dbReference type="EMBL" id="KAK2121387.1"/>
    </source>
</evidence>
<reference evidence="1 2" key="1">
    <citation type="submission" date="2023-05" db="EMBL/GenBank/DDBJ databases">
        <title>B98-5 Cell Line De Novo Hybrid Assembly: An Optical Mapping Approach.</title>
        <authorList>
            <person name="Kananen K."/>
            <person name="Auerbach J.A."/>
            <person name="Kautto E."/>
            <person name="Blachly J.S."/>
        </authorList>
    </citation>
    <scope>NUCLEOTIDE SEQUENCE [LARGE SCALE GENOMIC DNA]</scope>
    <source>
        <strain evidence="1">B95-8</strain>
        <tissue evidence="1">Cell line</tissue>
    </source>
</reference>
<protein>
    <submittedName>
        <fullName evidence="1">Uncharacterized protein</fullName>
    </submittedName>
</protein>
<gene>
    <name evidence="1" type="ORF">P7K49_002773</name>
</gene>
<sequence>ASKTTETPFAGGPLVPVRRKWTLRPSSPVCWFIGTACGFQESALCEEETIVEEKMPLLFSWCLAQKEWSPLSFQMAFPRIWVTVTLQPLSMCDSELCPHLPAAEAAIVM</sequence>
<feature type="non-terminal residue" evidence="1">
    <location>
        <position position="1"/>
    </location>
</feature>
<organism evidence="1 2">
    <name type="scientific">Saguinus oedipus</name>
    <name type="common">Cotton-top tamarin</name>
    <name type="synonym">Oedipomidas oedipus</name>
    <dbReference type="NCBI Taxonomy" id="9490"/>
    <lineage>
        <taxon>Eukaryota</taxon>
        <taxon>Metazoa</taxon>
        <taxon>Chordata</taxon>
        <taxon>Craniata</taxon>
        <taxon>Vertebrata</taxon>
        <taxon>Euteleostomi</taxon>
        <taxon>Mammalia</taxon>
        <taxon>Eutheria</taxon>
        <taxon>Euarchontoglires</taxon>
        <taxon>Primates</taxon>
        <taxon>Haplorrhini</taxon>
        <taxon>Platyrrhini</taxon>
        <taxon>Cebidae</taxon>
        <taxon>Callitrichinae</taxon>
        <taxon>Saguinus</taxon>
    </lineage>
</organism>
<name>A0ABQ9WMA2_SAGOE</name>
<proteinExistence type="predicted"/>
<evidence type="ECO:0000313" key="2">
    <source>
        <dbReference type="Proteomes" id="UP001266305"/>
    </source>
</evidence>
<accession>A0ABQ9WMA2</accession>
<keyword evidence="2" id="KW-1185">Reference proteome</keyword>
<dbReference type="EMBL" id="JASSZA010000001">
    <property type="protein sequence ID" value="KAK2121387.1"/>
    <property type="molecule type" value="Genomic_DNA"/>
</dbReference>
<dbReference type="Proteomes" id="UP001266305">
    <property type="component" value="Unassembled WGS sequence"/>
</dbReference>
<comment type="caution">
    <text evidence="1">The sequence shown here is derived from an EMBL/GenBank/DDBJ whole genome shotgun (WGS) entry which is preliminary data.</text>
</comment>